<keyword evidence="2" id="KW-0963">Cytoplasm</keyword>
<evidence type="ECO:0000256" key="4">
    <source>
        <dbReference type="ARBA" id="ARBA00023012"/>
    </source>
</evidence>
<dbReference type="Gene3D" id="1.10.10.10">
    <property type="entry name" value="Winged helix-like DNA-binding domain superfamily/Winged helix DNA-binding domain"/>
    <property type="match status" value="1"/>
</dbReference>
<proteinExistence type="predicted"/>
<dbReference type="InterPro" id="IPR024187">
    <property type="entry name" value="Sig_transdc_resp-reg_cit/mal"/>
</dbReference>
<dbReference type="EMBL" id="JACXAI010000030">
    <property type="protein sequence ID" value="MBD1382404.1"/>
    <property type="molecule type" value="Genomic_DNA"/>
</dbReference>
<dbReference type="SUPFAM" id="SSF46785">
    <property type="entry name" value="Winged helix' DNA-binding domain"/>
    <property type="match status" value="1"/>
</dbReference>
<dbReference type="PANTHER" id="PTHR45526">
    <property type="entry name" value="TRANSCRIPTIONAL REGULATORY PROTEIN DPIA"/>
    <property type="match status" value="1"/>
</dbReference>
<evidence type="ECO:0000313" key="12">
    <source>
        <dbReference type="Proteomes" id="UP000626844"/>
    </source>
</evidence>
<evidence type="ECO:0000256" key="7">
    <source>
        <dbReference type="ARBA" id="ARBA00023159"/>
    </source>
</evidence>
<keyword evidence="12" id="KW-1185">Reference proteome</keyword>
<keyword evidence="3 9" id="KW-0597">Phosphoprotein</keyword>
<dbReference type="SMART" id="SM00448">
    <property type="entry name" value="REC"/>
    <property type="match status" value="1"/>
</dbReference>
<dbReference type="AlphaFoldDB" id="A0A926NIM8"/>
<dbReference type="InterPro" id="IPR036390">
    <property type="entry name" value="WH_DNA-bd_sf"/>
</dbReference>
<evidence type="ECO:0000313" key="11">
    <source>
        <dbReference type="EMBL" id="MBD1382404.1"/>
    </source>
</evidence>
<dbReference type="InterPro" id="IPR001789">
    <property type="entry name" value="Sig_transdc_resp-reg_receiver"/>
</dbReference>
<evidence type="ECO:0000256" key="8">
    <source>
        <dbReference type="ARBA" id="ARBA00023163"/>
    </source>
</evidence>
<keyword evidence="6" id="KW-0238">DNA-binding</keyword>
<dbReference type="Gene3D" id="3.40.50.2300">
    <property type="match status" value="1"/>
</dbReference>
<comment type="subcellular location">
    <subcellularLocation>
        <location evidence="1">Cytoplasm</location>
    </subcellularLocation>
</comment>
<dbReference type="PANTHER" id="PTHR45526:SF1">
    <property type="entry name" value="TRANSCRIPTIONAL REGULATORY PROTEIN DCUR-RELATED"/>
    <property type="match status" value="1"/>
</dbReference>
<evidence type="ECO:0000256" key="5">
    <source>
        <dbReference type="ARBA" id="ARBA00023015"/>
    </source>
</evidence>
<protein>
    <submittedName>
        <fullName evidence="11">Response regulator</fullName>
    </submittedName>
</protein>
<keyword evidence="7" id="KW-0010">Activator</keyword>
<evidence type="ECO:0000256" key="2">
    <source>
        <dbReference type="ARBA" id="ARBA00022490"/>
    </source>
</evidence>
<dbReference type="RefSeq" id="WP_191160560.1">
    <property type="nucleotide sequence ID" value="NZ_JACXAI010000030.1"/>
</dbReference>
<reference evidence="11" key="1">
    <citation type="submission" date="2020-09" db="EMBL/GenBank/DDBJ databases">
        <title>A novel bacterium of genus Bacillus, isolated from South China Sea.</title>
        <authorList>
            <person name="Huang H."/>
            <person name="Mo K."/>
            <person name="Hu Y."/>
        </authorList>
    </citation>
    <scope>NUCLEOTIDE SEQUENCE</scope>
    <source>
        <strain evidence="11">IB182487</strain>
    </source>
</reference>
<dbReference type="PIRSF" id="PIRSF006171">
    <property type="entry name" value="RR_citrat_malat"/>
    <property type="match status" value="1"/>
</dbReference>
<dbReference type="Pfam" id="PF00072">
    <property type="entry name" value="Response_reg"/>
    <property type="match status" value="1"/>
</dbReference>
<dbReference type="SUPFAM" id="SSF52172">
    <property type="entry name" value="CheY-like"/>
    <property type="match status" value="1"/>
</dbReference>
<evidence type="ECO:0000256" key="6">
    <source>
        <dbReference type="ARBA" id="ARBA00023125"/>
    </source>
</evidence>
<dbReference type="PROSITE" id="PS50110">
    <property type="entry name" value="RESPONSE_REGULATORY"/>
    <property type="match status" value="1"/>
</dbReference>
<dbReference type="InterPro" id="IPR011006">
    <property type="entry name" value="CheY-like_superfamily"/>
</dbReference>
<dbReference type="GO" id="GO:0005737">
    <property type="term" value="C:cytoplasm"/>
    <property type="evidence" value="ECO:0007669"/>
    <property type="project" value="UniProtKB-SubCell"/>
</dbReference>
<dbReference type="GO" id="GO:0003700">
    <property type="term" value="F:DNA-binding transcription factor activity"/>
    <property type="evidence" value="ECO:0007669"/>
    <property type="project" value="InterPro"/>
</dbReference>
<feature type="domain" description="Response regulatory" evidence="10">
    <location>
        <begin position="3"/>
        <end position="119"/>
    </location>
</feature>
<evidence type="ECO:0000256" key="9">
    <source>
        <dbReference type="PROSITE-ProRule" id="PRU00169"/>
    </source>
</evidence>
<sequence length="237" mass="27140">MIRVLIVEDDPMVAELNKRYLEEIAGFVLVGIANNVSEALQFLDTEDIDLLLLDVYMPGQNGLELLTDIRDRNIGIDVILITAASNVEKIQTALRFGAVDYLIKPFEFERLQQSLLQYQEKFKFFHKNSSLNQTDLDDKVLKTDQNVQDQSGETLPKGLTKRTLQTILRAVKQMERSVFSTDEIAEQASISRVSVRKYLKFLSDNGVLEESLTYGIGRPVSLYKYKEENLHNLKDYL</sequence>
<keyword evidence="8" id="KW-0804">Transcription</keyword>
<dbReference type="CDD" id="cd19925">
    <property type="entry name" value="REC_citrate_TCS"/>
    <property type="match status" value="1"/>
</dbReference>
<dbReference type="InterPro" id="IPR036388">
    <property type="entry name" value="WH-like_DNA-bd_sf"/>
</dbReference>
<evidence type="ECO:0000256" key="3">
    <source>
        <dbReference type="ARBA" id="ARBA00022553"/>
    </source>
</evidence>
<keyword evidence="5" id="KW-0805">Transcription regulation</keyword>
<evidence type="ECO:0000259" key="10">
    <source>
        <dbReference type="PROSITE" id="PS50110"/>
    </source>
</evidence>
<dbReference type="GO" id="GO:0000156">
    <property type="term" value="F:phosphorelay response regulator activity"/>
    <property type="evidence" value="ECO:0007669"/>
    <property type="project" value="TreeGrafter"/>
</dbReference>
<dbReference type="Proteomes" id="UP000626844">
    <property type="component" value="Unassembled WGS sequence"/>
</dbReference>
<dbReference type="GO" id="GO:0003677">
    <property type="term" value="F:DNA binding"/>
    <property type="evidence" value="ECO:0007669"/>
    <property type="project" value="UniProtKB-KW"/>
</dbReference>
<comment type="caution">
    <text evidence="11">The sequence shown here is derived from an EMBL/GenBank/DDBJ whole genome shotgun (WGS) entry which is preliminary data.</text>
</comment>
<organism evidence="11 12">
    <name type="scientific">Metabacillus arenae</name>
    <dbReference type="NCBI Taxonomy" id="2771434"/>
    <lineage>
        <taxon>Bacteria</taxon>
        <taxon>Bacillati</taxon>
        <taxon>Bacillota</taxon>
        <taxon>Bacilli</taxon>
        <taxon>Bacillales</taxon>
        <taxon>Bacillaceae</taxon>
        <taxon>Metabacillus</taxon>
    </lineage>
</organism>
<feature type="modified residue" description="4-aspartylphosphate" evidence="9">
    <location>
        <position position="54"/>
    </location>
</feature>
<accession>A0A926NIM8</accession>
<gene>
    <name evidence="11" type="ORF">IC621_19490</name>
</gene>
<dbReference type="InterPro" id="IPR051271">
    <property type="entry name" value="2C-system_Tx_regulators"/>
</dbReference>
<keyword evidence="4" id="KW-0902">Two-component regulatory system</keyword>
<evidence type="ECO:0000256" key="1">
    <source>
        <dbReference type="ARBA" id="ARBA00004496"/>
    </source>
</evidence>
<name>A0A926NIM8_9BACI</name>